<feature type="compositionally biased region" description="Basic and acidic residues" evidence="1">
    <location>
        <begin position="70"/>
        <end position="89"/>
    </location>
</feature>
<evidence type="ECO:0000256" key="1">
    <source>
        <dbReference type="SAM" id="MobiDB-lite"/>
    </source>
</evidence>
<proteinExistence type="predicted"/>
<protein>
    <submittedName>
        <fullName evidence="2">Uncharacterized protein</fullName>
    </submittedName>
</protein>
<evidence type="ECO:0000313" key="3">
    <source>
        <dbReference type="Proteomes" id="UP000694050"/>
    </source>
</evidence>
<dbReference type="AlphaFoldDB" id="A0A8J5P004"/>
<accession>A0A8J5P004</accession>
<name>A0A8J5P004_FUSOX</name>
<feature type="region of interest" description="Disordered" evidence="1">
    <location>
        <begin position="54"/>
        <end position="89"/>
    </location>
</feature>
<organism evidence="2 3">
    <name type="scientific">Fusarium oxysporum f. sp. rapae</name>
    <dbReference type="NCBI Taxonomy" id="485398"/>
    <lineage>
        <taxon>Eukaryota</taxon>
        <taxon>Fungi</taxon>
        <taxon>Dikarya</taxon>
        <taxon>Ascomycota</taxon>
        <taxon>Pezizomycotina</taxon>
        <taxon>Sordariomycetes</taxon>
        <taxon>Hypocreomycetidae</taxon>
        <taxon>Hypocreales</taxon>
        <taxon>Nectriaceae</taxon>
        <taxon>Fusarium</taxon>
        <taxon>Fusarium oxysporum species complex</taxon>
    </lineage>
</organism>
<evidence type="ECO:0000313" key="2">
    <source>
        <dbReference type="EMBL" id="KAG7409995.1"/>
    </source>
</evidence>
<reference evidence="2" key="1">
    <citation type="submission" date="2021-04" db="EMBL/GenBank/DDBJ databases">
        <title>First draft genome resource for Brassicaceae pathogens Fusarium oxysporum f. sp. raphani and Fusarium oxysporum f. sp. rapae.</title>
        <authorList>
            <person name="Asai S."/>
        </authorList>
    </citation>
    <scope>NUCLEOTIDE SEQUENCE</scope>
    <source>
        <strain evidence="2">Tf1208</strain>
    </source>
</reference>
<dbReference type="EMBL" id="JAELUQ010000008">
    <property type="protein sequence ID" value="KAG7409995.1"/>
    <property type="molecule type" value="Genomic_DNA"/>
</dbReference>
<gene>
    <name evidence="2" type="ORF">Forpe1208_v011299</name>
</gene>
<sequence length="243" mass="29217">MWKTTWWVEESQIRPEDYDEDLSNCSTFSCAYRNGCDYGSDDVCEYHRASDIDGRDSDKDIDENSPVDLMHSEMKQNRRDRKRELQSQKKLEAEMRKMRKMREQIKEQMREEMRKKAAKIKVFADAEKAGDIWKQRRKELIPWKTYEEVTTKVDIELEMHYVNEIKDALARAQSIDETPTPLKLGLLRMFKLWSIDHIKHCPYELAPARYIEFDAPFYEWDDFTEEQRLTLRAERNSGHIYLL</sequence>
<comment type="caution">
    <text evidence="2">The sequence shown here is derived from an EMBL/GenBank/DDBJ whole genome shotgun (WGS) entry which is preliminary data.</text>
</comment>
<dbReference type="Proteomes" id="UP000694050">
    <property type="component" value="Unassembled WGS sequence"/>
</dbReference>